<reference evidence="2 3" key="1">
    <citation type="submission" date="2020-08" db="EMBL/GenBank/DDBJ databases">
        <title>Genomic Encyclopedia of Type Strains, Phase IV (KMG-IV): sequencing the most valuable type-strain genomes for metagenomic binning, comparative biology and taxonomic classification.</title>
        <authorList>
            <person name="Goeker M."/>
        </authorList>
    </citation>
    <scope>NUCLEOTIDE SEQUENCE [LARGE SCALE GENOMIC DNA]</scope>
    <source>
        <strain evidence="2 3">DSM 27939</strain>
    </source>
</reference>
<name>A0A7W8K0E9_9DEIO</name>
<feature type="signal peptide" evidence="1">
    <location>
        <begin position="1"/>
        <end position="20"/>
    </location>
</feature>
<dbReference type="AlphaFoldDB" id="A0A7W8K0E9"/>
<dbReference type="RefSeq" id="WP_184138316.1">
    <property type="nucleotide sequence ID" value="NZ_JACHFL010000038.1"/>
</dbReference>
<dbReference type="InterPro" id="IPR015943">
    <property type="entry name" value="WD40/YVTN_repeat-like_dom_sf"/>
</dbReference>
<protein>
    <recommendedName>
        <fullName evidence="4">Lipoprotein</fullName>
    </recommendedName>
</protein>
<evidence type="ECO:0000313" key="2">
    <source>
        <dbReference type="EMBL" id="MBB5366355.1"/>
    </source>
</evidence>
<sequence length="480" mass="51010">MKSKRARLALPLLAATLLLAGCRSVPDVTQVPVPDGPTVFHGTYIGTLTEALEIIAAAPSADATQLYAAARTSEHTTLLVLDRSTGRELRRVKVPVAEPRDLVTRADGTLVLAGRKASATLDPGTLGVLTRLPGAQRISADGERLLIQRADDRVGRIQTRDGSTVPTTALTLAWGFGVENVSRDLEWVATEDGNAVINLSTGVQIDTASGHLNPCPAPSTSIPRITALAASAEGFVLGRQDNTLEWRNPDGSLRDARWLGPACDLLSAPDWVLALQGTQVGYQRSTGNRDMPGEVAIGRWVPGGEPQVIARTTETTTLPFASTFALGAPEAYLQRIKLPARGLRLGGRWEQAYEPPRFPVTTQVTASYRDEQQYGVQGTLKALDLTYAVVGTGSNSGGAGSIVFTQAICGIPPFAPNCPSTKWEADLFQGGQKVGRLFGNDQDPNRTGPGRAVQEGQLLVSLDGEYRSFGFQLTPSAGPK</sequence>
<comment type="caution">
    <text evidence="2">The sequence shown here is derived from an EMBL/GenBank/DDBJ whole genome shotgun (WGS) entry which is preliminary data.</text>
</comment>
<dbReference type="InterPro" id="IPR011044">
    <property type="entry name" value="Quino_amine_DH_bsu"/>
</dbReference>
<accession>A0A7W8K0E9</accession>
<dbReference type="Gene3D" id="2.130.10.10">
    <property type="entry name" value="YVTN repeat-like/Quinoprotein amine dehydrogenase"/>
    <property type="match status" value="1"/>
</dbReference>
<evidence type="ECO:0000313" key="3">
    <source>
        <dbReference type="Proteomes" id="UP000552709"/>
    </source>
</evidence>
<dbReference type="EMBL" id="JACHFL010000038">
    <property type="protein sequence ID" value="MBB5366355.1"/>
    <property type="molecule type" value="Genomic_DNA"/>
</dbReference>
<feature type="chain" id="PRO_5030768921" description="Lipoprotein" evidence="1">
    <location>
        <begin position="21"/>
        <end position="480"/>
    </location>
</feature>
<proteinExistence type="predicted"/>
<dbReference type="PROSITE" id="PS51257">
    <property type="entry name" value="PROKAR_LIPOPROTEIN"/>
    <property type="match status" value="1"/>
</dbReference>
<dbReference type="Proteomes" id="UP000552709">
    <property type="component" value="Unassembled WGS sequence"/>
</dbReference>
<evidence type="ECO:0000256" key="1">
    <source>
        <dbReference type="SAM" id="SignalP"/>
    </source>
</evidence>
<dbReference type="SUPFAM" id="SSF50969">
    <property type="entry name" value="YVTN repeat-like/Quinoprotein amine dehydrogenase"/>
    <property type="match status" value="1"/>
</dbReference>
<gene>
    <name evidence="2" type="ORF">HNQ08_005484</name>
</gene>
<evidence type="ECO:0008006" key="4">
    <source>
        <dbReference type="Google" id="ProtNLM"/>
    </source>
</evidence>
<keyword evidence="3" id="KW-1185">Reference proteome</keyword>
<keyword evidence="1" id="KW-0732">Signal</keyword>
<organism evidence="2 3">
    <name type="scientific">Deinococcus humi</name>
    <dbReference type="NCBI Taxonomy" id="662880"/>
    <lineage>
        <taxon>Bacteria</taxon>
        <taxon>Thermotogati</taxon>
        <taxon>Deinococcota</taxon>
        <taxon>Deinococci</taxon>
        <taxon>Deinococcales</taxon>
        <taxon>Deinococcaceae</taxon>
        <taxon>Deinococcus</taxon>
    </lineage>
</organism>